<dbReference type="SUPFAM" id="SSF69593">
    <property type="entry name" value="Glycerol-3-phosphate (1)-acyltransferase"/>
    <property type="match status" value="1"/>
</dbReference>
<evidence type="ECO:0000256" key="2">
    <source>
        <dbReference type="ARBA" id="ARBA00022516"/>
    </source>
</evidence>
<dbReference type="CDD" id="cd07989">
    <property type="entry name" value="LPLAT_AGPAT-like"/>
    <property type="match status" value="1"/>
</dbReference>
<dbReference type="GO" id="GO:0003841">
    <property type="term" value="F:1-acylglycerol-3-phosphate O-acyltransferase activity"/>
    <property type="evidence" value="ECO:0007669"/>
    <property type="project" value="TreeGrafter"/>
</dbReference>
<evidence type="ECO:0000256" key="1">
    <source>
        <dbReference type="ARBA" id="ARBA00005189"/>
    </source>
</evidence>
<reference evidence="8 9" key="1">
    <citation type="submission" date="2019-03" db="EMBL/GenBank/DDBJ databases">
        <title>Genomic Encyclopedia of Type Strains, Phase IV (KMG-IV): sequencing the most valuable type-strain genomes for metagenomic binning, comparative biology and taxonomic classification.</title>
        <authorList>
            <person name="Goeker M."/>
        </authorList>
    </citation>
    <scope>NUCLEOTIDE SEQUENCE [LARGE SCALE GENOMIC DNA]</scope>
    <source>
        <strain evidence="8 9">DSM 21944</strain>
    </source>
</reference>
<protein>
    <submittedName>
        <fullName evidence="8">Lyso-ornithine lipid acyltransferase</fullName>
    </submittedName>
</protein>
<evidence type="ECO:0000256" key="3">
    <source>
        <dbReference type="ARBA" id="ARBA00022679"/>
    </source>
</evidence>
<name>A0A4S3KVT0_9GAMM</name>
<feature type="domain" description="Phospholipid/glycerol acyltransferase" evidence="7">
    <location>
        <begin position="88"/>
        <end position="200"/>
    </location>
</feature>
<comment type="caution">
    <text evidence="8">The sequence shown here is derived from an EMBL/GenBank/DDBJ whole genome shotgun (WGS) entry which is preliminary data.</text>
</comment>
<keyword evidence="3 8" id="KW-0808">Transferase</keyword>
<organism evidence="8 9">
    <name type="scientific">Pseudofulvimonas gallinarii</name>
    <dbReference type="NCBI Taxonomy" id="634155"/>
    <lineage>
        <taxon>Bacteria</taxon>
        <taxon>Pseudomonadati</taxon>
        <taxon>Pseudomonadota</taxon>
        <taxon>Gammaproteobacteria</taxon>
        <taxon>Lysobacterales</taxon>
        <taxon>Rhodanobacteraceae</taxon>
        <taxon>Pseudofulvimonas</taxon>
    </lineage>
</organism>
<keyword evidence="6" id="KW-0812">Transmembrane</keyword>
<dbReference type="EMBL" id="SMAF01000003">
    <property type="protein sequence ID" value="TCT00408.1"/>
    <property type="molecule type" value="Genomic_DNA"/>
</dbReference>
<keyword evidence="6" id="KW-1133">Transmembrane helix</keyword>
<keyword evidence="5 8" id="KW-0012">Acyltransferase</keyword>
<comment type="pathway">
    <text evidence="1">Lipid metabolism.</text>
</comment>
<dbReference type="SMART" id="SM00563">
    <property type="entry name" value="PlsC"/>
    <property type="match status" value="1"/>
</dbReference>
<dbReference type="OrthoDB" id="9806880at2"/>
<evidence type="ECO:0000256" key="4">
    <source>
        <dbReference type="ARBA" id="ARBA00023098"/>
    </source>
</evidence>
<keyword evidence="4" id="KW-0443">Lipid metabolism</keyword>
<evidence type="ECO:0000256" key="5">
    <source>
        <dbReference type="ARBA" id="ARBA00023315"/>
    </source>
</evidence>
<keyword evidence="6" id="KW-0472">Membrane</keyword>
<dbReference type="Proteomes" id="UP000294599">
    <property type="component" value="Unassembled WGS sequence"/>
</dbReference>
<dbReference type="AlphaFoldDB" id="A0A4S3KVT0"/>
<dbReference type="GO" id="GO:0006654">
    <property type="term" value="P:phosphatidic acid biosynthetic process"/>
    <property type="evidence" value="ECO:0007669"/>
    <property type="project" value="TreeGrafter"/>
</dbReference>
<dbReference type="PANTHER" id="PTHR10434:SF64">
    <property type="entry name" value="1-ACYL-SN-GLYCEROL-3-PHOSPHATE ACYLTRANSFERASE-RELATED"/>
    <property type="match status" value="1"/>
</dbReference>
<evidence type="ECO:0000259" key="7">
    <source>
        <dbReference type="SMART" id="SM00563"/>
    </source>
</evidence>
<evidence type="ECO:0000313" key="9">
    <source>
        <dbReference type="Proteomes" id="UP000294599"/>
    </source>
</evidence>
<evidence type="ECO:0000313" key="8">
    <source>
        <dbReference type="EMBL" id="TCT00408.1"/>
    </source>
</evidence>
<proteinExistence type="predicted"/>
<dbReference type="RefSeq" id="WP_123522441.1">
    <property type="nucleotide sequence ID" value="NZ_JBHLWF010000007.1"/>
</dbReference>
<feature type="transmembrane region" description="Helical" evidence="6">
    <location>
        <begin position="21"/>
        <end position="42"/>
    </location>
</feature>
<dbReference type="InterPro" id="IPR002123">
    <property type="entry name" value="Plipid/glycerol_acylTrfase"/>
</dbReference>
<gene>
    <name evidence="8" type="ORF">EDC25_103176</name>
</gene>
<keyword evidence="2" id="KW-0444">Lipid biosynthesis</keyword>
<sequence length="283" mass="31279">MARRRTHRHPRGFDPIKPLRYLWRTPLLVILVLLGILLTLFVSNPVTGRRSLLPMRWWEPLVNAWSRGALRLFGFRTRLVGTPAANPALLVANHVSWIDIQALHAARGASFVAKAEIARWPLFGWLAAQAGTLFHQRGSNDSLARVMDDMRDRLRAGTSVAVFPEGGTGTGERLRPFHARIFQVAMDTGVMIQPVAIIYGDGGRMDLGVPFQPREKFFPNALRLLGQKPMAAEVHFLEPLQPSADGRRQLAEQARARIASVLQQDAVIDAAEATTGAAADVHA</sequence>
<accession>A0A4S3KVT0</accession>
<keyword evidence="9" id="KW-1185">Reference proteome</keyword>
<dbReference type="Pfam" id="PF01553">
    <property type="entry name" value="Acyltransferase"/>
    <property type="match status" value="1"/>
</dbReference>
<dbReference type="PANTHER" id="PTHR10434">
    <property type="entry name" value="1-ACYL-SN-GLYCEROL-3-PHOSPHATE ACYLTRANSFERASE"/>
    <property type="match status" value="1"/>
</dbReference>
<evidence type="ECO:0000256" key="6">
    <source>
        <dbReference type="SAM" id="Phobius"/>
    </source>
</evidence>